<organism evidence="2 3">
    <name type="scientific">Streptomyces orinoci</name>
    <name type="common">Streptoverticillium orinoci</name>
    <dbReference type="NCBI Taxonomy" id="67339"/>
    <lineage>
        <taxon>Bacteria</taxon>
        <taxon>Bacillati</taxon>
        <taxon>Actinomycetota</taxon>
        <taxon>Actinomycetes</taxon>
        <taxon>Kitasatosporales</taxon>
        <taxon>Streptomycetaceae</taxon>
        <taxon>Streptomyces</taxon>
    </lineage>
</organism>
<dbReference type="InterPro" id="IPR039422">
    <property type="entry name" value="MarR/SlyA-like"/>
</dbReference>
<dbReference type="PROSITE" id="PS50995">
    <property type="entry name" value="HTH_MARR_2"/>
    <property type="match status" value="1"/>
</dbReference>
<sequence length="152" mass="16522">MTSTPPTLTSLTTYLLAKTGRNARARLAERLAAREFRLWHLSTLAALAGSGPQSQRELAQRLAVHPSDMAKLLDELGGRGLVARERDPADRRRVLVTLTEDGHAALAELMTEAAAVQDTVLSPLTAPERTLLHGLLLRLYNADDPGKRNGQP</sequence>
<dbReference type="RefSeq" id="WP_109280606.1">
    <property type="nucleotide sequence ID" value="NZ_JBFAUK010000012.1"/>
</dbReference>
<dbReference type="InterPro" id="IPR036388">
    <property type="entry name" value="WH-like_DNA-bd_sf"/>
</dbReference>
<comment type="caution">
    <text evidence="2">The sequence shown here is derived from an EMBL/GenBank/DDBJ whole genome shotgun (WGS) entry which is preliminary data.</text>
</comment>
<dbReference type="PRINTS" id="PR00598">
    <property type="entry name" value="HTHMARR"/>
</dbReference>
<dbReference type="Proteomes" id="UP001552594">
    <property type="component" value="Unassembled WGS sequence"/>
</dbReference>
<dbReference type="PANTHER" id="PTHR33164">
    <property type="entry name" value="TRANSCRIPTIONAL REGULATOR, MARR FAMILY"/>
    <property type="match status" value="1"/>
</dbReference>
<reference evidence="2 3" key="1">
    <citation type="submission" date="2024-06" db="EMBL/GenBank/DDBJ databases">
        <title>The Natural Products Discovery Center: Release of the First 8490 Sequenced Strains for Exploring Actinobacteria Biosynthetic Diversity.</title>
        <authorList>
            <person name="Kalkreuter E."/>
            <person name="Kautsar S.A."/>
            <person name="Yang D."/>
            <person name="Bader C.D."/>
            <person name="Teijaro C.N."/>
            <person name="Fluegel L."/>
            <person name="Davis C.M."/>
            <person name="Simpson J.R."/>
            <person name="Lauterbach L."/>
            <person name="Steele A.D."/>
            <person name="Gui C."/>
            <person name="Meng S."/>
            <person name="Li G."/>
            <person name="Viehrig K."/>
            <person name="Ye F."/>
            <person name="Su P."/>
            <person name="Kiefer A.F."/>
            <person name="Nichols A."/>
            <person name="Cepeda A.J."/>
            <person name="Yan W."/>
            <person name="Fan B."/>
            <person name="Jiang Y."/>
            <person name="Adhikari A."/>
            <person name="Zheng C.-J."/>
            <person name="Schuster L."/>
            <person name="Cowan T.M."/>
            <person name="Smanski M.J."/>
            <person name="Chevrette M.G."/>
            <person name="De Carvalho L.P.S."/>
            <person name="Shen B."/>
        </authorList>
    </citation>
    <scope>NUCLEOTIDE SEQUENCE [LARGE SCALE GENOMIC DNA]</scope>
    <source>
        <strain evidence="2 3">NPDC052347</strain>
    </source>
</reference>
<gene>
    <name evidence="2" type="ORF">AB0L16_16925</name>
</gene>
<feature type="domain" description="HTH marR-type" evidence="1">
    <location>
        <begin position="9"/>
        <end position="141"/>
    </location>
</feature>
<keyword evidence="3" id="KW-1185">Reference proteome</keyword>
<dbReference type="InterPro" id="IPR000835">
    <property type="entry name" value="HTH_MarR-typ"/>
</dbReference>
<dbReference type="InterPro" id="IPR036390">
    <property type="entry name" value="WH_DNA-bd_sf"/>
</dbReference>
<dbReference type="SUPFAM" id="SSF46785">
    <property type="entry name" value="Winged helix' DNA-binding domain"/>
    <property type="match status" value="1"/>
</dbReference>
<proteinExistence type="predicted"/>
<evidence type="ECO:0000313" key="3">
    <source>
        <dbReference type="Proteomes" id="UP001552594"/>
    </source>
</evidence>
<accession>A0ABV3JZ28</accession>
<name>A0ABV3JZ28_STRON</name>
<dbReference type="EMBL" id="JBFAUK010000012">
    <property type="protein sequence ID" value="MEV5508142.1"/>
    <property type="molecule type" value="Genomic_DNA"/>
</dbReference>
<dbReference type="SMART" id="SM00347">
    <property type="entry name" value="HTH_MARR"/>
    <property type="match status" value="1"/>
</dbReference>
<dbReference type="Pfam" id="PF12802">
    <property type="entry name" value="MarR_2"/>
    <property type="match status" value="1"/>
</dbReference>
<protein>
    <submittedName>
        <fullName evidence="2">MarR family transcriptional regulator</fullName>
    </submittedName>
</protein>
<dbReference type="PANTHER" id="PTHR33164:SF43">
    <property type="entry name" value="HTH-TYPE TRANSCRIPTIONAL REPRESSOR YETL"/>
    <property type="match status" value="1"/>
</dbReference>
<evidence type="ECO:0000259" key="1">
    <source>
        <dbReference type="PROSITE" id="PS50995"/>
    </source>
</evidence>
<dbReference type="Gene3D" id="1.10.10.10">
    <property type="entry name" value="Winged helix-like DNA-binding domain superfamily/Winged helix DNA-binding domain"/>
    <property type="match status" value="1"/>
</dbReference>
<evidence type="ECO:0000313" key="2">
    <source>
        <dbReference type="EMBL" id="MEV5508142.1"/>
    </source>
</evidence>